<dbReference type="STRING" id="675120.M2YLU6"/>
<dbReference type="HOGENOM" id="CLU_126647_0_0_1"/>
<dbReference type="SUPFAM" id="SSF50249">
    <property type="entry name" value="Nucleic acid-binding proteins"/>
    <property type="match status" value="1"/>
</dbReference>
<dbReference type="PANTHER" id="PTHR10302:SF0">
    <property type="entry name" value="SINGLE-STRANDED DNA-BINDING PROTEIN, MITOCHONDRIAL"/>
    <property type="match status" value="1"/>
</dbReference>
<dbReference type="Pfam" id="PF00436">
    <property type="entry name" value="SSB"/>
    <property type="match status" value="1"/>
</dbReference>
<dbReference type="Proteomes" id="UP000016933">
    <property type="component" value="Unassembled WGS sequence"/>
</dbReference>
<dbReference type="PIRSF" id="PIRSF002070">
    <property type="entry name" value="SSB"/>
    <property type="match status" value="1"/>
</dbReference>
<dbReference type="EMBL" id="KB446540">
    <property type="protein sequence ID" value="EME42865.1"/>
    <property type="molecule type" value="Genomic_DNA"/>
</dbReference>
<dbReference type="OrthoDB" id="1078367at2759"/>
<dbReference type="Gene3D" id="2.40.50.140">
    <property type="entry name" value="Nucleic acid-binding proteins"/>
    <property type="match status" value="1"/>
</dbReference>
<reference evidence="3 4" key="2">
    <citation type="journal article" date="2012" name="PLoS Pathog.">
        <title>Diverse lifestyles and strategies of plant pathogenesis encoded in the genomes of eighteen Dothideomycetes fungi.</title>
        <authorList>
            <person name="Ohm R.A."/>
            <person name="Feau N."/>
            <person name="Henrissat B."/>
            <person name="Schoch C.L."/>
            <person name="Horwitz B.A."/>
            <person name="Barry K.W."/>
            <person name="Condon B.J."/>
            <person name="Copeland A.C."/>
            <person name="Dhillon B."/>
            <person name="Glaser F."/>
            <person name="Hesse C.N."/>
            <person name="Kosti I."/>
            <person name="LaButti K."/>
            <person name="Lindquist E.A."/>
            <person name="Lucas S."/>
            <person name="Salamov A.A."/>
            <person name="Bradshaw R.E."/>
            <person name="Ciuffetti L."/>
            <person name="Hamelin R.C."/>
            <person name="Kema G.H.J."/>
            <person name="Lawrence C."/>
            <person name="Scott J.A."/>
            <person name="Spatafora J.W."/>
            <person name="Turgeon B.G."/>
            <person name="de Wit P.J.G.M."/>
            <person name="Zhong S."/>
            <person name="Goodwin S.B."/>
            <person name="Grigoriev I.V."/>
        </authorList>
    </citation>
    <scope>NUCLEOTIDE SEQUENCE [LARGE SCALE GENOMIC DNA]</scope>
    <source>
        <strain evidence="4">NZE10 / CBS 128990</strain>
    </source>
</reference>
<dbReference type="eggNOG" id="ENOG502S0M8">
    <property type="taxonomic scope" value="Eukaryota"/>
</dbReference>
<dbReference type="AlphaFoldDB" id="M2YLU6"/>
<gene>
    <name evidence="3" type="ORF">DOTSEDRAFT_72339</name>
</gene>
<dbReference type="CDD" id="cd04496">
    <property type="entry name" value="SSB_OBF"/>
    <property type="match status" value="1"/>
</dbReference>
<keyword evidence="4" id="KW-1185">Reference proteome</keyword>
<evidence type="ECO:0000256" key="1">
    <source>
        <dbReference type="ARBA" id="ARBA00023125"/>
    </source>
</evidence>
<accession>M2YLU6</accession>
<evidence type="ECO:0000313" key="4">
    <source>
        <dbReference type="Proteomes" id="UP000016933"/>
    </source>
</evidence>
<reference evidence="4" key="1">
    <citation type="journal article" date="2012" name="PLoS Genet.">
        <title>The genomes of the fungal plant pathogens Cladosporium fulvum and Dothistroma septosporum reveal adaptation to different hosts and lifestyles but also signatures of common ancestry.</title>
        <authorList>
            <person name="de Wit P.J.G.M."/>
            <person name="van der Burgt A."/>
            <person name="Oekmen B."/>
            <person name="Stergiopoulos I."/>
            <person name="Abd-Elsalam K.A."/>
            <person name="Aerts A.L."/>
            <person name="Bahkali A.H."/>
            <person name="Beenen H.G."/>
            <person name="Chettri P."/>
            <person name="Cox M.P."/>
            <person name="Datema E."/>
            <person name="de Vries R.P."/>
            <person name="Dhillon B."/>
            <person name="Ganley A.R."/>
            <person name="Griffiths S.A."/>
            <person name="Guo Y."/>
            <person name="Hamelin R.C."/>
            <person name="Henrissat B."/>
            <person name="Kabir M.S."/>
            <person name="Jashni M.K."/>
            <person name="Kema G."/>
            <person name="Klaubauf S."/>
            <person name="Lapidus A."/>
            <person name="Levasseur A."/>
            <person name="Lindquist E."/>
            <person name="Mehrabi R."/>
            <person name="Ohm R.A."/>
            <person name="Owen T.J."/>
            <person name="Salamov A."/>
            <person name="Schwelm A."/>
            <person name="Schijlen E."/>
            <person name="Sun H."/>
            <person name="van den Burg H.A."/>
            <person name="van Ham R.C.H.J."/>
            <person name="Zhang S."/>
            <person name="Goodwin S.B."/>
            <person name="Grigoriev I.V."/>
            <person name="Collemare J."/>
            <person name="Bradshaw R.E."/>
        </authorList>
    </citation>
    <scope>NUCLEOTIDE SEQUENCE [LARGE SCALE GENOMIC DNA]</scope>
    <source>
        <strain evidence="4">NZE10 / CBS 128990</strain>
    </source>
</reference>
<proteinExistence type="predicted"/>
<dbReference type="PANTHER" id="PTHR10302">
    <property type="entry name" value="SINGLE-STRANDED DNA-BINDING PROTEIN"/>
    <property type="match status" value="1"/>
</dbReference>
<protein>
    <recommendedName>
        <fullName evidence="2">Single-stranded DNA-binding protein</fullName>
    </recommendedName>
</protein>
<dbReference type="GO" id="GO:0042645">
    <property type="term" value="C:mitochondrial nucleoid"/>
    <property type="evidence" value="ECO:0007669"/>
    <property type="project" value="TreeGrafter"/>
</dbReference>
<dbReference type="InterPro" id="IPR012340">
    <property type="entry name" value="NA-bd_OB-fold"/>
</dbReference>
<dbReference type="OMA" id="TQYVRKG"/>
<organism evidence="3 4">
    <name type="scientific">Dothistroma septosporum (strain NZE10 / CBS 128990)</name>
    <name type="common">Red band needle blight fungus</name>
    <name type="synonym">Mycosphaerella pini</name>
    <dbReference type="NCBI Taxonomy" id="675120"/>
    <lineage>
        <taxon>Eukaryota</taxon>
        <taxon>Fungi</taxon>
        <taxon>Dikarya</taxon>
        <taxon>Ascomycota</taxon>
        <taxon>Pezizomycotina</taxon>
        <taxon>Dothideomycetes</taxon>
        <taxon>Dothideomycetidae</taxon>
        <taxon>Mycosphaerellales</taxon>
        <taxon>Mycosphaerellaceae</taxon>
        <taxon>Dothistroma</taxon>
    </lineage>
</organism>
<name>M2YLU6_DOTSN</name>
<dbReference type="PROSITE" id="PS50935">
    <property type="entry name" value="SSB"/>
    <property type="match status" value="1"/>
</dbReference>
<evidence type="ECO:0000256" key="2">
    <source>
        <dbReference type="PIRNR" id="PIRNR002070"/>
    </source>
</evidence>
<dbReference type="InterPro" id="IPR000424">
    <property type="entry name" value="Primosome_PriB/ssb"/>
</dbReference>
<dbReference type="GO" id="GO:0006264">
    <property type="term" value="P:mitochondrial DNA replication"/>
    <property type="evidence" value="ECO:0007669"/>
    <property type="project" value="TreeGrafter"/>
</dbReference>
<comment type="subcellular location">
    <subcellularLocation>
        <location evidence="2">Mitochondrion</location>
    </subcellularLocation>
</comment>
<keyword evidence="1 2" id="KW-0238">DNA-binding</keyword>
<dbReference type="InterPro" id="IPR011344">
    <property type="entry name" value="ssDNA-bd"/>
</dbReference>
<keyword evidence="2" id="KW-0496">Mitochondrion</keyword>
<sequence length="146" mass="16213">MQSLRFQMPRAARAFSTTPARPLARMQLIGRLAETPEVFATSNGKEIVRYALGVPQGPRDAEGNRAVSWFRVASFQEGPQRELLCSLPKGTQLYVDADARMDTYEVDDGQKRTSLNLLQRNFETLSRPKQLEGNLEASQAAAGQEA</sequence>
<dbReference type="GO" id="GO:0003697">
    <property type="term" value="F:single-stranded DNA binding"/>
    <property type="evidence" value="ECO:0007669"/>
    <property type="project" value="InterPro"/>
</dbReference>
<evidence type="ECO:0000313" key="3">
    <source>
        <dbReference type="EMBL" id="EME42865.1"/>
    </source>
</evidence>